<evidence type="ECO:0000313" key="2">
    <source>
        <dbReference type="Proteomes" id="UP000289600"/>
    </source>
</evidence>
<dbReference type="SUPFAM" id="SSF116734">
    <property type="entry name" value="DNA methylase specificity domain"/>
    <property type="match status" value="1"/>
</dbReference>
<evidence type="ECO:0008006" key="3">
    <source>
        <dbReference type="Google" id="ProtNLM"/>
    </source>
</evidence>
<keyword evidence="2" id="KW-1185">Reference proteome</keyword>
<protein>
    <recommendedName>
        <fullName evidence="3">VWFA domain-containing protein</fullName>
    </recommendedName>
</protein>
<organism evidence="1 2">
    <name type="scientific">Moumouvirus australiensis</name>
    <dbReference type="NCBI Taxonomy" id="2109587"/>
    <lineage>
        <taxon>Viruses</taxon>
        <taxon>Varidnaviria</taxon>
        <taxon>Bamfordvirae</taxon>
        <taxon>Nucleocytoviricota</taxon>
        <taxon>Megaviricetes</taxon>
        <taxon>Imitervirales</taxon>
        <taxon>Mimiviridae</taxon>
        <taxon>Megamimivirinae</taxon>
        <taxon>Moumouvirus</taxon>
        <taxon>Moumouvirus australiense</taxon>
    </lineage>
</organism>
<sequence>MNEVKLNTFVQLPIIDHTILSDANVCFCIDSSGSTGNKFAGKVKYLDIIKIFIGRITKRLNKEPRLISWDCSAVPINNLEQLESKGGTCPSCLFENQKTYNIIKNSDVVFIITDGKIDTYEVNNFAKCINEQASHLKAVIGVIVGRRTSTEIMLKPHETDISVLLPAMISNACILFYNYKKIYTMWTSGIFKNNFDKVEINLETTWDEVPTITPDSICEINIPIPNQEEHHKLISNGYIPLGIDLYFNRKYLLSSNPTYEEIMTYPFYQICQHFKINNKYQKLYNWFMNIYNLFIKKVYDTEGSNINIEYGLQNKESFITSRNKILCCKYPYTANIVDNIFDQEFLKILNFFVNMLNIIKEDNNVQYNDDGYTLYYASISRYTINKVRYDDFNDDLDEENNDNKYFKSPFIFDEPDFSTKKYPCDICGSEETPFIILQDKIYKNNIGKLLEEDIINPHVFCSKCSECLKIISNKCYNKSIIPIPIIQVNDSIKIQYFRWLQYILFKDKSEKVNQDLCETVAAVLIPTLKKIFVDNNFGSFVENFENSLKKN</sequence>
<reference evidence="2" key="1">
    <citation type="submission" date="2018-01" db="EMBL/GenBank/DDBJ databases">
        <title>Testimony of 'menage a trois' revealed by the proteome of Megavirus virophage.</title>
        <authorList>
            <person name="Jeudy S."/>
            <person name="Bertaux L."/>
            <person name="Alempic J.-M."/>
            <person name="Lartigue A."/>
            <person name="Legendre M."/>
            <person name="Philippe N."/>
            <person name="Beucher L."/>
            <person name="Biondi E."/>
            <person name="Juul S."/>
            <person name="Turner D."/>
            <person name="Coute Y."/>
            <person name="Claverie J.-M."/>
            <person name="Abergel C."/>
        </authorList>
    </citation>
    <scope>NUCLEOTIDE SEQUENCE [LARGE SCALE GENOMIC DNA]</scope>
</reference>
<dbReference type="InterPro" id="IPR036465">
    <property type="entry name" value="vWFA_dom_sf"/>
</dbReference>
<name>A0A2P1EME4_9VIRU</name>
<dbReference type="Proteomes" id="UP000289600">
    <property type="component" value="Segment"/>
</dbReference>
<proteinExistence type="predicted"/>
<dbReference type="EMBL" id="MG807320">
    <property type="protein sequence ID" value="AVL95049.1"/>
    <property type="molecule type" value="Genomic_DNA"/>
</dbReference>
<gene>
    <name evidence="1" type="ORF">mc_663</name>
</gene>
<dbReference type="SUPFAM" id="SSF53300">
    <property type="entry name" value="vWA-like"/>
    <property type="match status" value="1"/>
</dbReference>
<evidence type="ECO:0000313" key="1">
    <source>
        <dbReference type="EMBL" id="AVL95049.1"/>
    </source>
</evidence>
<accession>A0A2P1EME4</accession>